<sequence>MIMVMGATGNVGQPLVRILAAAGEEVTAVSRRIEEVPAGVLARQGDLADPSTLPFEGVSAVFLMVPGDFRGTLEPVLARARAAGVTRVVLLSTQGVGTGRFPAVFEDAVRASGLKWTALRPAGFASNAFQWAESVRTRREVAAPFGEVALPVIDPEDIASVAAAALRDASHEGKTYVLTGPSPVTPRDQAEAIGEAVGEPVRFVPQTREEARSVLLGFMPPHVADATLDILGTPTPEEQQVSPDVERVLGRPPKPFTDWAARFAGAFK</sequence>
<dbReference type="Pfam" id="PF13460">
    <property type="entry name" value="NAD_binding_10"/>
    <property type="match status" value="1"/>
</dbReference>
<accession>A0A229SWR2</accession>
<dbReference type="PANTHER" id="PTHR43162">
    <property type="match status" value="1"/>
</dbReference>
<evidence type="ECO:0000313" key="2">
    <source>
        <dbReference type="EMBL" id="OXM63094.1"/>
    </source>
</evidence>
<evidence type="ECO:0000313" key="3">
    <source>
        <dbReference type="Proteomes" id="UP000215199"/>
    </source>
</evidence>
<proteinExistence type="predicted"/>
<dbReference type="AlphaFoldDB" id="A0A229SWR2"/>
<dbReference type="InterPro" id="IPR016040">
    <property type="entry name" value="NAD(P)-bd_dom"/>
</dbReference>
<evidence type="ECO:0000259" key="1">
    <source>
        <dbReference type="Pfam" id="PF13460"/>
    </source>
</evidence>
<keyword evidence="3" id="KW-1185">Reference proteome</keyword>
<dbReference type="PANTHER" id="PTHR43162:SF1">
    <property type="entry name" value="PRESTALK A DIFFERENTIATION PROTEIN A"/>
    <property type="match status" value="1"/>
</dbReference>
<organism evidence="2 3">
    <name type="scientific">Amycolatopsis vastitatis</name>
    <dbReference type="NCBI Taxonomy" id="1905142"/>
    <lineage>
        <taxon>Bacteria</taxon>
        <taxon>Bacillati</taxon>
        <taxon>Actinomycetota</taxon>
        <taxon>Actinomycetes</taxon>
        <taxon>Pseudonocardiales</taxon>
        <taxon>Pseudonocardiaceae</taxon>
        <taxon>Amycolatopsis</taxon>
    </lineage>
</organism>
<name>A0A229SWR2_9PSEU</name>
<gene>
    <name evidence="2" type="ORF">CF165_32565</name>
</gene>
<dbReference type="RefSeq" id="WP_093951402.1">
    <property type="nucleotide sequence ID" value="NZ_NMUL01000038.1"/>
</dbReference>
<dbReference type="Gene3D" id="3.90.25.10">
    <property type="entry name" value="UDP-galactose 4-epimerase, domain 1"/>
    <property type="match status" value="1"/>
</dbReference>
<dbReference type="SUPFAM" id="SSF51735">
    <property type="entry name" value="NAD(P)-binding Rossmann-fold domains"/>
    <property type="match status" value="1"/>
</dbReference>
<comment type="caution">
    <text evidence="2">The sequence shown here is derived from an EMBL/GenBank/DDBJ whole genome shotgun (WGS) entry which is preliminary data.</text>
</comment>
<protein>
    <submittedName>
        <fullName evidence="2">NmrA family transcriptional regulator</fullName>
    </submittedName>
</protein>
<dbReference type="EMBL" id="NMUL01000038">
    <property type="protein sequence ID" value="OXM63094.1"/>
    <property type="molecule type" value="Genomic_DNA"/>
</dbReference>
<dbReference type="Gene3D" id="3.40.50.720">
    <property type="entry name" value="NAD(P)-binding Rossmann-like Domain"/>
    <property type="match status" value="1"/>
</dbReference>
<feature type="domain" description="NAD(P)-binding" evidence="1">
    <location>
        <begin position="6"/>
        <end position="168"/>
    </location>
</feature>
<dbReference type="InterPro" id="IPR051604">
    <property type="entry name" value="Ergot_Alk_Oxidoreductase"/>
</dbReference>
<dbReference type="InterPro" id="IPR036291">
    <property type="entry name" value="NAD(P)-bd_dom_sf"/>
</dbReference>
<reference evidence="3" key="1">
    <citation type="submission" date="2017-07" db="EMBL/GenBank/DDBJ databases">
        <title>Comparative genome mining reveals phylogenetic distribution patterns of secondary metabolites in Amycolatopsis.</title>
        <authorList>
            <person name="Adamek M."/>
            <person name="Alanjary M."/>
            <person name="Sales-Ortells H."/>
            <person name="Goodfellow M."/>
            <person name="Bull A.T."/>
            <person name="Kalinowski J."/>
            <person name="Ziemert N."/>
        </authorList>
    </citation>
    <scope>NUCLEOTIDE SEQUENCE [LARGE SCALE GENOMIC DNA]</scope>
    <source>
        <strain evidence="3">H5</strain>
    </source>
</reference>
<dbReference type="OrthoDB" id="3207931at2"/>
<dbReference type="Proteomes" id="UP000215199">
    <property type="component" value="Unassembled WGS sequence"/>
</dbReference>